<evidence type="ECO:0000313" key="2">
    <source>
        <dbReference type="EMBL" id="KIK56302.1"/>
    </source>
</evidence>
<dbReference type="AlphaFoldDB" id="A0A0D0CE10"/>
<dbReference type="OrthoDB" id="3208379at2759"/>
<organism evidence="2 3">
    <name type="scientific">Collybiopsis luxurians FD-317 M1</name>
    <dbReference type="NCBI Taxonomy" id="944289"/>
    <lineage>
        <taxon>Eukaryota</taxon>
        <taxon>Fungi</taxon>
        <taxon>Dikarya</taxon>
        <taxon>Basidiomycota</taxon>
        <taxon>Agaricomycotina</taxon>
        <taxon>Agaricomycetes</taxon>
        <taxon>Agaricomycetidae</taxon>
        <taxon>Agaricales</taxon>
        <taxon>Marasmiineae</taxon>
        <taxon>Omphalotaceae</taxon>
        <taxon>Collybiopsis</taxon>
        <taxon>Collybiopsis luxurians</taxon>
    </lineage>
</organism>
<dbReference type="HOGENOM" id="CLU_030728_0_0_1"/>
<name>A0A0D0CE10_9AGAR</name>
<protein>
    <submittedName>
        <fullName evidence="2">Unplaced genomic scaffold GYMLUscaffold_51, whole genome shotgun sequence</fullName>
    </submittedName>
</protein>
<dbReference type="InterPro" id="IPR001202">
    <property type="entry name" value="WW_dom"/>
</dbReference>
<dbReference type="EMBL" id="KN834799">
    <property type="protein sequence ID" value="KIK56302.1"/>
    <property type="molecule type" value="Genomic_DNA"/>
</dbReference>
<dbReference type="CDD" id="cd00201">
    <property type="entry name" value="WW"/>
    <property type="match status" value="1"/>
</dbReference>
<evidence type="ECO:0000313" key="3">
    <source>
        <dbReference type="Proteomes" id="UP000053593"/>
    </source>
</evidence>
<gene>
    <name evidence="2" type="ORF">GYMLUDRAFT_263778</name>
</gene>
<evidence type="ECO:0000256" key="1">
    <source>
        <dbReference type="SAM" id="Phobius"/>
    </source>
</evidence>
<dbReference type="Proteomes" id="UP000053593">
    <property type="component" value="Unassembled WGS sequence"/>
</dbReference>
<reference evidence="2 3" key="1">
    <citation type="submission" date="2014-04" db="EMBL/GenBank/DDBJ databases">
        <title>Evolutionary Origins and Diversification of the Mycorrhizal Mutualists.</title>
        <authorList>
            <consortium name="DOE Joint Genome Institute"/>
            <consortium name="Mycorrhizal Genomics Consortium"/>
            <person name="Kohler A."/>
            <person name="Kuo A."/>
            <person name="Nagy L.G."/>
            <person name="Floudas D."/>
            <person name="Copeland A."/>
            <person name="Barry K.W."/>
            <person name="Cichocki N."/>
            <person name="Veneault-Fourrey C."/>
            <person name="LaButti K."/>
            <person name="Lindquist E.A."/>
            <person name="Lipzen A."/>
            <person name="Lundell T."/>
            <person name="Morin E."/>
            <person name="Murat C."/>
            <person name="Riley R."/>
            <person name="Ohm R."/>
            <person name="Sun H."/>
            <person name="Tunlid A."/>
            <person name="Henrissat B."/>
            <person name="Grigoriev I.V."/>
            <person name="Hibbett D.S."/>
            <person name="Martin F."/>
        </authorList>
    </citation>
    <scope>NUCLEOTIDE SEQUENCE [LARGE SCALE GENOMIC DNA]</scope>
    <source>
        <strain evidence="2 3">FD-317 M1</strain>
    </source>
</reference>
<sequence>MSLLEQKQPSTSAFLHNLPEGWKEYIHPNGWRYFYHPELHAVSPSEGIINNLNVVRKSDVAIEYEVVLDNDGSVEMYVDHDRRYAFEKIPLKDDEENIDELHVKYWDFMRKFPCHKPIISCRNKYLCSGQCGCEAFHAATQVLHFFKMDLLRRRLESEAPLTLSQCSELLDYLDSYEDSNHMTFQGIPSQTSAFTALISWILWSAVKHKIVHNHGGYMMGISPHSQLNNEDHTTWTILFHFLSSVLCFGAPRSHFERISLAFRRTQLQDRVDSWVAFLEQFDRELTVSNLGATVLLSSSTAFLAVSGIDKLSRIITLVSVALTLGSVTTGIYLQWQTGKLTFKDLKIDSRVLALAFSVPFAALIWAVMLFMVAVITYSILGTLDSGDTFGRTTWIPTLAVCCVFVVIGAVLVMMFRFIRHKHNYSLGSSV</sequence>
<keyword evidence="3" id="KW-1185">Reference proteome</keyword>
<feature type="transmembrane region" description="Helical" evidence="1">
    <location>
        <begin position="314"/>
        <end position="333"/>
    </location>
</feature>
<keyword evidence="1" id="KW-0472">Membrane</keyword>
<accession>A0A0D0CE10</accession>
<feature type="transmembrane region" description="Helical" evidence="1">
    <location>
        <begin position="354"/>
        <end position="380"/>
    </location>
</feature>
<keyword evidence="1" id="KW-1133">Transmembrane helix</keyword>
<keyword evidence="1" id="KW-0812">Transmembrane</keyword>
<feature type="transmembrane region" description="Helical" evidence="1">
    <location>
        <begin position="392"/>
        <end position="415"/>
    </location>
</feature>
<proteinExistence type="predicted"/>